<comment type="caution">
    <text evidence="1">The sequence shown here is derived from an EMBL/GenBank/DDBJ whole genome shotgun (WGS) entry which is preliminary data.</text>
</comment>
<evidence type="ECO:0000313" key="2">
    <source>
        <dbReference type="Proteomes" id="UP001634394"/>
    </source>
</evidence>
<keyword evidence="2" id="KW-1185">Reference proteome</keyword>
<evidence type="ECO:0000313" key="1">
    <source>
        <dbReference type="EMBL" id="KAL3870245.1"/>
    </source>
</evidence>
<feature type="non-terminal residue" evidence="1">
    <location>
        <position position="1"/>
    </location>
</feature>
<protein>
    <submittedName>
        <fullName evidence="1">Uncharacterized protein</fullName>
    </submittedName>
</protein>
<accession>A0ABD3W8M2</accession>
<organism evidence="1 2">
    <name type="scientific">Sinanodonta woodiana</name>
    <name type="common">Chinese pond mussel</name>
    <name type="synonym">Anodonta woodiana</name>
    <dbReference type="NCBI Taxonomy" id="1069815"/>
    <lineage>
        <taxon>Eukaryota</taxon>
        <taxon>Metazoa</taxon>
        <taxon>Spiralia</taxon>
        <taxon>Lophotrochozoa</taxon>
        <taxon>Mollusca</taxon>
        <taxon>Bivalvia</taxon>
        <taxon>Autobranchia</taxon>
        <taxon>Heteroconchia</taxon>
        <taxon>Palaeoheterodonta</taxon>
        <taxon>Unionida</taxon>
        <taxon>Unionoidea</taxon>
        <taxon>Unionidae</taxon>
        <taxon>Unioninae</taxon>
        <taxon>Sinanodonta</taxon>
    </lineage>
</organism>
<name>A0ABD3W8M2_SINWO</name>
<gene>
    <name evidence="1" type="ORF">ACJMK2_038322</name>
</gene>
<sequence length="60" mass="6737">IPVYTGSVPESQSVQVRCQNPSLYRFIARIPVYTGSVPESQSVQVRCQNPSLYRFIATCD</sequence>
<dbReference type="AlphaFoldDB" id="A0ABD3W8M2"/>
<dbReference type="Proteomes" id="UP001634394">
    <property type="component" value="Unassembled WGS sequence"/>
</dbReference>
<proteinExistence type="predicted"/>
<dbReference type="EMBL" id="JBJQND010000007">
    <property type="protein sequence ID" value="KAL3870245.1"/>
    <property type="molecule type" value="Genomic_DNA"/>
</dbReference>
<reference evidence="1 2" key="1">
    <citation type="submission" date="2024-11" db="EMBL/GenBank/DDBJ databases">
        <title>Chromosome-level genome assembly of the freshwater bivalve Anodonta woodiana.</title>
        <authorList>
            <person name="Chen X."/>
        </authorList>
    </citation>
    <scope>NUCLEOTIDE SEQUENCE [LARGE SCALE GENOMIC DNA]</scope>
    <source>
        <strain evidence="1">MN2024</strain>
        <tissue evidence="1">Gills</tissue>
    </source>
</reference>